<comment type="caution">
    <text evidence="1">The sequence shown here is derived from an EMBL/GenBank/DDBJ whole genome shotgun (WGS) entry which is preliminary data.</text>
</comment>
<dbReference type="AlphaFoldDB" id="A0A9N9FBQ9"/>
<accession>A0A9N9FBQ9</accession>
<sequence>PTEPGVPEQHKECCDVSSFSLSITVETKCWSDSNSLGNNPDIVTAPA</sequence>
<feature type="non-terminal residue" evidence="1">
    <location>
        <position position="1"/>
    </location>
</feature>
<proteinExistence type="predicted"/>
<dbReference type="Proteomes" id="UP000789570">
    <property type="component" value="Unassembled WGS sequence"/>
</dbReference>
<gene>
    <name evidence="1" type="ORF">FCALED_LOCUS4799</name>
</gene>
<evidence type="ECO:0000313" key="1">
    <source>
        <dbReference type="EMBL" id="CAG8523035.1"/>
    </source>
</evidence>
<dbReference type="EMBL" id="CAJVPQ010000957">
    <property type="protein sequence ID" value="CAG8523035.1"/>
    <property type="molecule type" value="Genomic_DNA"/>
</dbReference>
<name>A0A9N9FBQ9_9GLOM</name>
<keyword evidence="2" id="KW-1185">Reference proteome</keyword>
<reference evidence="1" key="1">
    <citation type="submission" date="2021-06" db="EMBL/GenBank/DDBJ databases">
        <authorList>
            <person name="Kallberg Y."/>
            <person name="Tangrot J."/>
            <person name="Rosling A."/>
        </authorList>
    </citation>
    <scope>NUCLEOTIDE SEQUENCE</scope>
    <source>
        <strain evidence="1">UK204</strain>
    </source>
</reference>
<evidence type="ECO:0000313" key="2">
    <source>
        <dbReference type="Proteomes" id="UP000789570"/>
    </source>
</evidence>
<organism evidence="1 2">
    <name type="scientific">Funneliformis caledonium</name>
    <dbReference type="NCBI Taxonomy" id="1117310"/>
    <lineage>
        <taxon>Eukaryota</taxon>
        <taxon>Fungi</taxon>
        <taxon>Fungi incertae sedis</taxon>
        <taxon>Mucoromycota</taxon>
        <taxon>Glomeromycotina</taxon>
        <taxon>Glomeromycetes</taxon>
        <taxon>Glomerales</taxon>
        <taxon>Glomeraceae</taxon>
        <taxon>Funneliformis</taxon>
    </lineage>
</organism>
<protein>
    <submittedName>
        <fullName evidence="1">12250_t:CDS:1</fullName>
    </submittedName>
</protein>